<name>A0AAD9NQN5_RIDPI</name>
<organism evidence="2 3">
    <name type="scientific">Ridgeia piscesae</name>
    <name type="common">Tubeworm</name>
    <dbReference type="NCBI Taxonomy" id="27915"/>
    <lineage>
        <taxon>Eukaryota</taxon>
        <taxon>Metazoa</taxon>
        <taxon>Spiralia</taxon>
        <taxon>Lophotrochozoa</taxon>
        <taxon>Annelida</taxon>
        <taxon>Polychaeta</taxon>
        <taxon>Sedentaria</taxon>
        <taxon>Canalipalpata</taxon>
        <taxon>Sabellida</taxon>
        <taxon>Siboglinidae</taxon>
        <taxon>Ridgeia</taxon>
    </lineage>
</organism>
<evidence type="ECO:0000256" key="1">
    <source>
        <dbReference type="SAM" id="MobiDB-lite"/>
    </source>
</evidence>
<gene>
    <name evidence="2" type="ORF">NP493_614g01043</name>
</gene>
<comment type="caution">
    <text evidence="2">The sequence shown here is derived from an EMBL/GenBank/DDBJ whole genome shotgun (WGS) entry which is preliminary data.</text>
</comment>
<evidence type="ECO:0000313" key="3">
    <source>
        <dbReference type="Proteomes" id="UP001209878"/>
    </source>
</evidence>
<accession>A0AAD9NQN5</accession>
<dbReference type="AlphaFoldDB" id="A0AAD9NQN5"/>
<protein>
    <submittedName>
        <fullName evidence="2">Uncharacterized protein</fullName>
    </submittedName>
</protein>
<reference evidence="2" key="1">
    <citation type="journal article" date="2023" name="Mol. Biol. Evol.">
        <title>Third-Generation Sequencing Reveals the Adaptive Role of the Epigenome in Three Deep-Sea Polychaetes.</title>
        <authorList>
            <person name="Perez M."/>
            <person name="Aroh O."/>
            <person name="Sun Y."/>
            <person name="Lan Y."/>
            <person name="Juniper S.K."/>
            <person name="Young C.R."/>
            <person name="Angers B."/>
            <person name="Qian P.Y."/>
        </authorList>
    </citation>
    <scope>NUCLEOTIDE SEQUENCE</scope>
    <source>
        <strain evidence="2">R07B-5</strain>
    </source>
</reference>
<dbReference type="Proteomes" id="UP001209878">
    <property type="component" value="Unassembled WGS sequence"/>
</dbReference>
<feature type="region of interest" description="Disordered" evidence="1">
    <location>
        <begin position="144"/>
        <end position="179"/>
    </location>
</feature>
<dbReference type="EMBL" id="JAODUO010000614">
    <property type="protein sequence ID" value="KAK2177188.1"/>
    <property type="molecule type" value="Genomic_DNA"/>
</dbReference>
<evidence type="ECO:0000313" key="2">
    <source>
        <dbReference type="EMBL" id="KAK2177188.1"/>
    </source>
</evidence>
<sequence length="179" mass="20107">MRRARINLVNFWSSFINTRAHKSLDIGDCRVVPNRTSCGVTEQGPRPTYWNYDDIPDLLGRPNRSVTDDKATCLDAQKPVRRPGTYFCSCRVGPTASLSNDAPLVYDRQQRTSENLFCSVVCCLADGRVSRFVNKRVMENFISASGEENEKDMKKDKRKTPSAKHAPKGPTFVGEDASK</sequence>
<proteinExistence type="predicted"/>
<keyword evidence="3" id="KW-1185">Reference proteome</keyword>
<feature type="compositionally biased region" description="Basic residues" evidence="1">
    <location>
        <begin position="156"/>
        <end position="167"/>
    </location>
</feature>